<dbReference type="SMART" id="SM00530">
    <property type="entry name" value="HTH_XRE"/>
    <property type="match status" value="1"/>
</dbReference>
<feature type="domain" description="HTH cro/C1-type" evidence="1">
    <location>
        <begin position="18"/>
        <end position="49"/>
    </location>
</feature>
<name>A0A542DIC7_AMYCI</name>
<evidence type="ECO:0000313" key="3">
    <source>
        <dbReference type="Proteomes" id="UP000320876"/>
    </source>
</evidence>
<keyword evidence="3" id="KW-1185">Reference proteome</keyword>
<dbReference type="InterPro" id="IPR043917">
    <property type="entry name" value="DUF5753"/>
</dbReference>
<dbReference type="InterPro" id="IPR001387">
    <property type="entry name" value="Cro/C1-type_HTH"/>
</dbReference>
<dbReference type="RefSeq" id="WP_246076380.1">
    <property type="nucleotide sequence ID" value="NZ_VFML01000001.1"/>
</dbReference>
<proteinExistence type="predicted"/>
<dbReference type="PROSITE" id="PS50943">
    <property type="entry name" value="HTH_CROC1"/>
    <property type="match status" value="1"/>
</dbReference>
<comment type="caution">
    <text evidence="2">The sequence shown here is derived from an EMBL/GenBank/DDBJ whole genome shotgun (WGS) entry which is preliminary data.</text>
</comment>
<accession>A0A542DIC7</accession>
<dbReference type="Pfam" id="PF19054">
    <property type="entry name" value="DUF5753"/>
    <property type="match status" value="1"/>
</dbReference>
<dbReference type="Proteomes" id="UP000320876">
    <property type="component" value="Unassembled WGS sequence"/>
</dbReference>
<gene>
    <name evidence="2" type="ORF">FB471_2597</name>
</gene>
<evidence type="ECO:0000259" key="1">
    <source>
        <dbReference type="PROSITE" id="PS50943"/>
    </source>
</evidence>
<dbReference type="GO" id="GO:0003677">
    <property type="term" value="F:DNA binding"/>
    <property type="evidence" value="ECO:0007669"/>
    <property type="project" value="InterPro"/>
</dbReference>
<dbReference type="SUPFAM" id="SSF47413">
    <property type="entry name" value="lambda repressor-like DNA-binding domains"/>
    <property type="match status" value="1"/>
</dbReference>
<dbReference type="Gene3D" id="1.10.260.40">
    <property type="entry name" value="lambda repressor-like DNA-binding domains"/>
    <property type="match status" value="1"/>
</dbReference>
<dbReference type="Pfam" id="PF13560">
    <property type="entry name" value="HTH_31"/>
    <property type="match status" value="1"/>
</dbReference>
<organism evidence="2 3">
    <name type="scientific">Amycolatopsis cihanbeyliensis</name>
    <dbReference type="NCBI Taxonomy" id="1128664"/>
    <lineage>
        <taxon>Bacteria</taxon>
        <taxon>Bacillati</taxon>
        <taxon>Actinomycetota</taxon>
        <taxon>Actinomycetes</taxon>
        <taxon>Pseudonocardiales</taxon>
        <taxon>Pseudonocardiaceae</taxon>
        <taxon>Amycolatopsis</taxon>
    </lineage>
</organism>
<reference evidence="2 3" key="1">
    <citation type="submission" date="2019-06" db="EMBL/GenBank/DDBJ databases">
        <title>Sequencing the genomes of 1000 actinobacteria strains.</title>
        <authorList>
            <person name="Klenk H.-P."/>
        </authorList>
    </citation>
    <scope>NUCLEOTIDE SEQUENCE [LARGE SCALE GENOMIC DNA]</scope>
    <source>
        <strain evidence="2 3">DSM 45679</strain>
    </source>
</reference>
<evidence type="ECO:0000313" key="2">
    <source>
        <dbReference type="EMBL" id="TQJ02851.1"/>
    </source>
</evidence>
<protein>
    <submittedName>
        <fullName evidence="2">Helix-turn-helix protein</fullName>
    </submittedName>
</protein>
<dbReference type="EMBL" id="VFML01000001">
    <property type="protein sequence ID" value="TQJ02851.1"/>
    <property type="molecule type" value="Genomic_DNA"/>
</dbReference>
<dbReference type="InterPro" id="IPR010982">
    <property type="entry name" value="Lambda_DNA-bd_dom_sf"/>
</dbReference>
<dbReference type="AlphaFoldDB" id="A0A542DIC7"/>
<sequence>MWTRTSPVLSRRRLGARLKRLRERRRMSVEEAAPKLDVSRATLHRIETGGGADVHFVRSAMDLYDSYEEELLELARAGRRRGWWKIYDVHDQGYIGMETEAVEVCEFQLSHLPGLLQTESYMRTVFEANNARWTEAEVANNIIVRKRRQDRLTDAQAPLRLTAVLDEAVLRRPIGGVEVMREQLRYLLERAELPTVSLQVIPFGPLPHPGMDGTFIILRFAEDEDPDLLYQESVTGSVQTEKPRQLRAARLAFDRLRSEALPPPESATFIAEVAAQL</sequence>